<evidence type="ECO:0000256" key="1">
    <source>
        <dbReference type="HAMAP-Rule" id="MF_01575"/>
    </source>
</evidence>
<accession>A0A1B9B9P0</accession>
<proteinExistence type="inferred from homology"/>
<dbReference type="Proteomes" id="UP000092578">
    <property type="component" value="Unassembled WGS sequence"/>
</dbReference>
<comment type="similarity">
    <text evidence="1">Belongs to the UPF0398 family.</text>
</comment>
<dbReference type="InterPro" id="IPR010697">
    <property type="entry name" value="YspA"/>
</dbReference>
<reference evidence="3" key="1">
    <citation type="submission" date="2016-05" db="EMBL/GenBank/DDBJ databases">
        <authorList>
            <person name="Liu B."/>
            <person name="Wang J."/>
            <person name="Zhu Y."/>
            <person name="Liu G."/>
            <person name="Chen Q."/>
            <person name="Chen Z."/>
            <person name="Lan J."/>
            <person name="Che J."/>
            <person name="Ge C."/>
            <person name="Shi H."/>
            <person name="Pan Z."/>
            <person name="Liu X."/>
        </authorList>
    </citation>
    <scope>NUCLEOTIDE SEQUENCE [LARGE SCALE GENOMIC DNA]</scope>
    <source>
        <strain evidence="3">FJAT-27215</strain>
    </source>
</reference>
<protein>
    <recommendedName>
        <fullName evidence="1">UPF0398 protein A8F95_03645</fullName>
    </recommendedName>
</protein>
<dbReference type="Gene3D" id="3.40.50.450">
    <property type="match status" value="1"/>
</dbReference>
<dbReference type="HAMAP" id="MF_01575">
    <property type="entry name" value="UPF0398"/>
    <property type="match status" value="1"/>
</dbReference>
<name>A0A1B9B9P0_9BACI</name>
<dbReference type="PANTHER" id="PTHR38440:SF1">
    <property type="entry name" value="UPF0398 PROTEIN SPR0331"/>
    <property type="match status" value="1"/>
</dbReference>
<evidence type="ECO:0000313" key="3">
    <source>
        <dbReference type="Proteomes" id="UP000092578"/>
    </source>
</evidence>
<dbReference type="NCBIfam" id="NF010181">
    <property type="entry name" value="PRK13660.1"/>
    <property type="match status" value="1"/>
</dbReference>
<dbReference type="EMBL" id="MAYT01000001">
    <property type="protein sequence ID" value="OCA92793.1"/>
    <property type="molecule type" value="Genomic_DNA"/>
</dbReference>
<gene>
    <name evidence="2" type="ORF">A8F95_03645</name>
</gene>
<evidence type="ECO:0000313" key="2">
    <source>
        <dbReference type="EMBL" id="OCA92793.1"/>
    </source>
</evidence>
<dbReference type="SUPFAM" id="SSF102405">
    <property type="entry name" value="MCP/YpsA-like"/>
    <property type="match status" value="1"/>
</dbReference>
<comment type="caution">
    <text evidence="2">The sequence shown here is derived from an EMBL/GenBank/DDBJ whole genome shotgun (WGS) entry which is preliminary data.</text>
</comment>
<sequence length="199" mass="23325">MLFYYVKGGFGVSVWTVAGYKPYELGIFKKDDPAVFFIKKALEKELRRLLEEGMEWLLISGQLGVECWAAEVLFELKKEFSDAKLAVLTPFLQQHENWKEDNQTYYEAILAQADFVDSVSKEPYKNPVQFRNKNQLFLQKAAGLLAVYDEEKTGSPQYLWNMARTLQQSQPFEIRQITFYDLQLIAEEEQLKETDWDYS</sequence>
<dbReference type="PIRSF" id="PIRSF021290">
    <property type="entry name" value="DUF1273"/>
    <property type="match status" value="1"/>
</dbReference>
<dbReference type="PANTHER" id="PTHR38440">
    <property type="entry name" value="UPF0398 PROTEIN YPSA"/>
    <property type="match status" value="1"/>
</dbReference>
<organism evidence="2 3">
    <name type="scientific">Pseudobacillus wudalianchiensis</name>
    <dbReference type="NCBI Taxonomy" id="1743143"/>
    <lineage>
        <taxon>Bacteria</taxon>
        <taxon>Bacillati</taxon>
        <taxon>Bacillota</taxon>
        <taxon>Bacilli</taxon>
        <taxon>Bacillales</taxon>
        <taxon>Bacillaceae</taxon>
        <taxon>Pseudobacillus</taxon>
    </lineage>
</organism>
<dbReference type="Pfam" id="PF06908">
    <property type="entry name" value="YpsA"/>
    <property type="match status" value="1"/>
</dbReference>
<dbReference type="AlphaFoldDB" id="A0A1B9B9P0"/>
<keyword evidence="3" id="KW-1185">Reference proteome</keyword>